<dbReference type="PANTHER" id="PTHR11660:SF57">
    <property type="entry name" value="SOLUTE CARRIER FAMILY 40 MEMBER"/>
    <property type="match status" value="1"/>
</dbReference>
<dbReference type="EMBL" id="CAJFCJ010000019">
    <property type="protein sequence ID" value="CAD5123416.1"/>
    <property type="molecule type" value="Genomic_DNA"/>
</dbReference>
<keyword evidence="2 6" id="KW-0813">Transport</keyword>
<dbReference type="OrthoDB" id="648861at2759"/>
<evidence type="ECO:0000313" key="9">
    <source>
        <dbReference type="Proteomes" id="UP000549394"/>
    </source>
</evidence>
<dbReference type="GO" id="GO:0016020">
    <property type="term" value="C:membrane"/>
    <property type="evidence" value="ECO:0007669"/>
    <property type="project" value="UniProtKB-SubCell"/>
</dbReference>
<feature type="transmembrane region" description="Helical" evidence="6">
    <location>
        <begin position="184"/>
        <end position="202"/>
    </location>
</feature>
<evidence type="ECO:0000256" key="2">
    <source>
        <dbReference type="ARBA" id="ARBA00022448"/>
    </source>
</evidence>
<comment type="subcellular location">
    <subcellularLocation>
        <location evidence="1 6">Membrane</location>
        <topology evidence="1 6">Multi-pass membrane protein</topology>
    </subcellularLocation>
</comment>
<feature type="transmembrane region" description="Helical" evidence="6">
    <location>
        <begin position="114"/>
        <end position="134"/>
    </location>
</feature>
<keyword evidence="6" id="KW-0406">Ion transport</keyword>
<evidence type="ECO:0000256" key="1">
    <source>
        <dbReference type="ARBA" id="ARBA00004141"/>
    </source>
</evidence>
<protein>
    <recommendedName>
        <fullName evidence="6">Solute carrier family 40 member</fullName>
    </recommendedName>
</protein>
<evidence type="ECO:0000313" key="8">
    <source>
        <dbReference type="EMBL" id="CAD5123416.1"/>
    </source>
</evidence>
<feature type="transmembrane region" description="Helical" evidence="6">
    <location>
        <begin position="27"/>
        <end position="49"/>
    </location>
</feature>
<comment type="caution">
    <text evidence="8">The sequence shown here is derived from an EMBL/GenBank/DDBJ whole genome shotgun (WGS) entry which is preliminary data.</text>
</comment>
<keyword evidence="9" id="KW-1185">Reference proteome</keyword>
<keyword evidence="4 6" id="KW-1133">Transmembrane helix</keyword>
<comment type="similarity">
    <text evidence="6">Belongs to the ferroportin (FP) (TC 2.A.100) family. SLC40A subfamily.</text>
</comment>
<proteinExistence type="inferred from homology"/>
<comment type="function">
    <text evidence="6">May be involved in iron transport and iron homeostasis.</text>
</comment>
<evidence type="ECO:0000256" key="7">
    <source>
        <dbReference type="SAM" id="MobiDB-lite"/>
    </source>
</evidence>
<evidence type="ECO:0000256" key="6">
    <source>
        <dbReference type="RuleBase" id="RU365065"/>
    </source>
</evidence>
<sequence>MSRNGDRMWTYATGIYLFALDHGKFRLAAIFGVLCGISVLLCGGLIGSLVDRTARLKAVKISLAVQNLCVAIAATAFYLYLWYCGISIDWSNKELQLKQQKTYVKQALHFSWEAMIVILGVMALLASTAMKIAIEKDWVIIVADTKSGLASLNAVVRSIDLSCKILAPIAVGGIMSAFGLQVSAIFIAAWNIVSLFLEYALLKKVYNLVPRLAIKGTDDAVLVEEEVKVQEITDKDVEMEEMLDKNKLNKTESNSQNVEEEIPLNDTISEKEVEGKENEGEKIEAKVEYLRPKKIKKSCVQLVFGELIILIKGWKIYMKQRVVCAGLALACLYMTVLGFDSVTVAYIYSQGVNEALTGVCQGLGGLIGLWMADLVVTQLIQENVVETERGLVNGVQNSLNSLLDMLKFILVLFFATPEVFGYLIILSYIFVSLGCILYASYSYKMRGHLIPRRLKSFLLCRSQKTPNANSSPIYIGPPLQKKSERSVTET</sequence>
<feature type="compositionally biased region" description="Basic and acidic residues" evidence="7">
    <location>
        <begin position="481"/>
        <end position="490"/>
    </location>
</feature>
<dbReference type="Pfam" id="PF06963">
    <property type="entry name" value="FPN1"/>
    <property type="match status" value="1"/>
</dbReference>
<dbReference type="Proteomes" id="UP000549394">
    <property type="component" value="Unassembled WGS sequence"/>
</dbReference>
<dbReference type="AlphaFoldDB" id="A0A7I8W4F3"/>
<keyword evidence="5 6" id="KW-0472">Membrane</keyword>
<feature type="transmembrane region" description="Helical" evidence="6">
    <location>
        <begin position="322"/>
        <end position="349"/>
    </location>
</feature>
<name>A0A7I8W4F3_9ANNE</name>
<dbReference type="InterPro" id="IPR009716">
    <property type="entry name" value="Ferroportin-1"/>
</dbReference>
<dbReference type="GO" id="GO:0005381">
    <property type="term" value="F:iron ion transmembrane transporter activity"/>
    <property type="evidence" value="ECO:0007669"/>
    <property type="project" value="UniProtKB-UniRule"/>
</dbReference>
<feature type="transmembrane region" description="Helical" evidence="6">
    <location>
        <begin position="422"/>
        <end position="443"/>
    </location>
</feature>
<reference evidence="8 9" key="1">
    <citation type="submission" date="2020-08" db="EMBL/GenBank/DDBJ databases">
        <authorList>
            <person name="Hejnol A."/>
        </authorList>
    </citation>
    <scope>NUCLEOTIDE SEQUENCE [LARGE SCALE GENOMIC DNA]</scope>
</reference>
<evidence type="ECO:0000256" key="4">
    <source>
        <dbReference type="ARBA" id="ARBA00022989"/>
    </source>
</evidence>
<organism evidence="8 9">
    <name type="scientific">Dimorphilus gyrociliatus</name>
    <dbReference type="NCBI Taxonomy" id="2664684"/>
    <lineage>
        <taxon>Eukaryota</taxon>
        <taxon>Metazoa</taxon>
        <taxon>Spiralia</taxon>
        <taxon>Lophotrochozoa</taxon>
        <taxon>Annelida</taxon>
        <taxon>Polychaeta</taxon>
        <taxon>Polychaeta incertae sedis</taxon>
        <taxon>Dinophilidae</taxon>
        <taxon>Dimorphilus</taxon>
    </lineage>
</organism>
<feature type="region of interest" description="Disordered" evidence="7">
    <location>
        <begin position="469"/>
        <end position="490"/>
    </location>
</feature>
<evidence type="ECO:0000256" key="3">
    <source>
        <dbReference type="ARBA" id="ARBA00022692"/>
    </source>
</evidence>
<keyword evidence="3 6" id="KW-0812">Transmembrane</keyword>
<accession>A0A7I8W4F3</accession>
<gene>
    <name evidence="8" type="ORF">DGYR_LOCUS11099</name>
</gene>
<feature type="transmembrane region" description="Helical" evidence="6">
    <location>
        <begin position="61"/>
        <end position="83"/>
    </location>
</feature>
<evidence type="ECO:0000256" key="5">
    <source>
        <dbReference type="ARBA" id="ARBA00023136"/>
    </source>
</evidence>
<comment type="caution">
    <text evidence="6">Lacks conserved residue(s) required for the propagation of feature annotation.</text>
</comment>
<dbReference type="PANTHER" id="PTHR11660">
    <property type="entry name" value="SOLUTE CARRIER FAMILY 40 MEMBER"/>
    <property type="match status" value="1"/>
</dbReference>